<gene>
    <name evidence="1" type="ORF">BD31_I0378</name>
</gene>
<keyword evidence="2" id="KW-1185">Reference proteome</keyword>
<organism evidence="1 2">
    <name type="scientific">Candidatus Nitrosopumilus salarius BD31</name>
    <dbReference type="NCBI Taxonomy" id="859350"/>
    <lineage>
        <taxon>Archaea</taxon>
        <taxon>Nitrososphaerota</taxon>
        <taxon>Nitrososphaeria</taxon>
        <taxon>Nitrosopumilales</taxon>
        <taxon>Nitrosopumilaceae</taxon>
        <taxon>Nitrosopumilus</taxon>
    </lineage>
</organism>
<evidence type="ECO:0000313" key="1">
    <source>
        <dbReference type="EMBL" id="EIJ66234.1"/>
    </source>
</evidence>
<protein>
    <recommendedName>
        <fullName evidence="3">Peptidase</fullName>
    </recommendedName>
</protein>
<dbReference type="EMBL" id="AEXL02000075">
    <property type="protein sequence ID" value="EIJ66234.1"/>
    <property type="molecule type" value="Genomic_DNA"/>
</dbReference>
<evidence type="ECO:0008006" key="3">
    <source>
        <dbReference type="Google" id="ProtNLM"/>
    </source>
</evidence>
<dbReference type="OrthoDB" id="6288at2157"/>
<dbReference type="AlphaFoldDB" id="I3D3E1"/>
<reference evidence="1 2" key="1">
    <citation type="journal article" date="2012" name="J. Bacteriol.">
        <title>Genome sequence of "Candidatus Nitrosopumilus salaria" BD31, an ammonia-oxidizing archaeon from the San Francisco Bay estuary.</title>
        <authorList>
            <person name="Mosier A.C."/>
            <person name="Allen E.E."/>
            <person name="Kim M."/>
            <person name="Ferriera S."/>
            <person name="Francis C.A."/>
        </authorList>
    </citation>
    <scope>NUCLEOTIDE SEQUENCE [LARGE SCALE GENOMIC DNA]</scope>
    <source>
        <strain evidence="1 2">BD31</strain>
    </source>
</reference>
<accession>I3D3E1</accession>
<dbReference type="PATRIC" id="fig|859350.6.peg.740"/>
<dbReference type="RefSeq" id="WP_008298622.1">
    <property type="nucleotide sequence ID" value="NZ_AEXL02000075.1"/>
</dbReference>
<sequence>MISKLILLLFLGLFAISITPAYAQHHSGSLAPPIDFDGLKVALTTILSPEDFTFGDSKSANLSIRFFDSNTNDNISSVTYRVQIFHENSLVANEYFYDDDGNLELEIKPTSGCQDQNLWKCTTYNGEKHAIAGAYYARGESLPTIKGPVFDKSGQYNIQVSIVGATNPKTMTTKDLLFETVLHLPDKQTFPVKIANAQEFPVHVKSYNDEILDFNYDESLKKISYKIPYNWNEHKHESGISQLVFLEKDFQDFKQGYDIDIFVEGTKIHDDYFNFDVLNPNENIIQINIPHEELTSIKNDNDLINLEIISGEQIDYENLDLMFENGFSARVFWDSKLTTGKEIPLTFSFFDTNNDPAKDLLFAYSISDKYGNEISANIGTSEKYLGILTPYGIYQESVFVPNDGQYLLKIILTGDNSKNFEKFFTSQSNLSFTSQSLKMEEETPFVPSWIKNNAGWWADGVVGDGEFVQSIQFLIKENIIQIPITETQSTASQEIPSWIKNNAGWWADGLISEGDFVKGIEFLVSQGIIR</sequence>
<evidence type="ECO:0000313" key="2">
    <source>
        <dbReference type="Proteomes" id="UP000003423"/>
    </source>
</evidence>
<dbReference type="Proteomes" id="UP000003423">
    <property type="component" value="Unassembled WGS sequence"/>
</dbReference>
<proteinExistence type="predicted"/>
<comment type="caution">
    <text evidence="1">The sequence shown here is derived from an EMBL/GenBank/DDBJ whole genome shotgun (WGS) entry which is preliminary data.</text>
</comment>
<name>I3D3E1_9ARCH</name>